<dbReference type="Pfam" id="PF00404">
    <property type="entry name" value="Dockerin_1"/>
    <property type="match status" value="1"/>
</dbReference>
<proteinExistence type="predicted"/>
<dbReference type="Gene3D" id="1.10.1330.10">
    <property type="entry name" value="Dockerin domain"/>
    <property type="match status" value="1"/>
</dbReference>
<keyword evidence="2" id="KW-1185">Reference proteome</keyword>
<dbReference type="RefSeq" id="WP_252853689.1">
    <property type="nucleotide sequence ID" value="NZ_JAMXLR010000058.1"/>
</dbReference>
<dbReference type="SUPFAM" id="SSF63446">
    <property type="entry name" value="Type I dockerin domain"/>
    <property type="match status" value="1"/>
</dbReference>
<name>A0A9X2FC86_9BACT</name>
<accession>A0A9X2FC86</accession>
<dbReference type="GO" id="GO:0000272">
    <property type="term" value="P:polysaccharide catabolic process"/>
    <property type="evidence" value="ECO:0007669"/>
    <property type="project" value="InterPro"/>
</dbReference>
<dbReference type="EMBL" id="JAMXLR010000058">
    <property type="protein sequence ID" value="MCO6045573.1"/>
    <property type="molecule type" value="Genomic_DNA"/>
</dbReference>
<reference evidence="1" key="1">
    <citation type="submission" date="2022-06" db="EMBL/GenBank/DDBJ databases">
        <title>Aeoliella straminimaris, a novel planctomycete from sediments.</title>
        <authorList>
            <person name="Vitorino I.R."/>
            <person name="Lage O.M."/>
        </authorList>
    </citation>
    <scope>NUCLEOTIDE SEQUENCE</scope>
    <source>
        <strain evidence="1">ICT_H6.2</strain>
    </source>
</reference>
<dbReference type="AlphaFoldDB" id="A0A9X2FC86"/>
<dbReference type="PROSITE" id="PS00018">
    <property type="entry name" value="EF_HAND_1"/>
    <property type="match status" value="1"/>
</dbReference>
<evidence type="ECO:0000313" key="2">
    <source>
        <dbReference type="Proteomes" id="UP001155241"/>
    </source>
</evidence>
<evidence type="ECO:0000313" key="1">
    <source>
        <dbReference type="EMBL" id="MCO6045573.1"/>
    </source>
</evidence>
<dbReference type="InterPro" id="IPR002105">
    <property type="entry name" value="Dockerin_1_rpt"/>
</dbReference>
<comment type="caution">
    <text evidence="1">The sequence shown here is derived from an EMBL/GenBank/DDBJ whole genome shotgun (WGS) entry which is preliminary data.</text>
</comment>
<organism evidence="1 2">
    <name type="scientific">Aeoliella straminimaris</name>
    <dbReference type="NCBI Taxonomy" id="2954799"/>
    <lineage>
        <taxon>Bacteria</taxon>
        <taxon>Pseudomonadati</taxon>
        <taxon>Planctomycetota</taxon>
        <taxon>Planctomycetia</taxon>
        <taxon>Pirellulales</taxon>
        <taxon>Lacipirellulaceae</taxon>
        <taxon>Aeoliella</taxon>
    </lineage>
</organism>
<sequence length="243" mass="25488">MFTSYISLGGWVRALLEVDLASGQLQLLTGIRIHKGGIAALGIDDTGALFALSSIYEDGVGVVDSVSQVDKSNGEFLWSRSLSQNVSVSGAASMDFDPDTNQMYVAATPGYGIPPSLYTINVHTGNVIEIGSESEFIYPMSLVILPSTPLPGDFNNDGTVDLADYTVWRNNLGATGTGLAADGNGDSVVDAADYGVWKEHFGQSTGAVGEVSTVPEPGTALQWGVLALAVVGAKTVTRRRRRG</sequence>
<dbReference type="Proteomes" id="UP001155241">
    <property type="component" value="Unassembled WGS sequence"/>
</dbReference>
<protein>
    <submittedName>
        <fullName evidence="1">Dockerin type I domain-containing protein</fullName>
    </submittedName>
</protein>
<dbReference type="GO" id="GO:0004553">
    <property type="term" value="F:hydrolase activity, hydrolyzing O-glycosyl compounds"/>
    <property type="evidence" value="ECO:0007669"/>
    <property type="project" value="InterPro"/>
</dbReference>
<dbReference type="SUPFAM" id="SSF50998">
    <property type="entry name" value="Quinoprotein alcohol dehydrogenase-like"/>
    <property type="match status" value="1"/>
</dbReference>
<gene>
    <name evidence="1" type="ORF">NG895_16800</name>
</gene>
<dbReference type="InterPro" id="IPR011047">
    <property type="entry name" value="Quinoprotein_ADH-like_sf"/>
</dbReference>
<dbReference type="InterPro" id="IPR018247">
    <property type="entry name" value="EF_Hand_1_Ca_BS"/>
</dbReference>
<dbReference type="InterPro" id="IPR036439">
    <property type="entry name" value="Dockerin_dom_sf"/>
</dbReference>